<keyword evidence="6" id="KW-1185">Reference proteome</keyword>
<evidence type="ECO:0000259" key="4">
    <source>
        <dbReference type="PROSITE" id="PS50043"/>
    </source>
</evidence>
<name>A0A495IZP2_9SPHI</name>
<dbReference type="SUPFAM" id="SSF46894">
    <property type="entry name" value="C-terminal effector domain of the bipartite response regulators"/>
    <property type="match status" value="1"/>
</dbReference>
<reference evidence="5 6" key="1">
    <citation type="submission" date="2018-10" db="EMBL/GenBank/DDBJ databases">
        <title>Genomic Encyclopedia of Archaeal and Bacterial Type Strains, Phase II (KMG-II): from individual species to whole genera.</title>
        <authorList>
            <person name="Goeker M."/>
        </authorList>
    </citation>
    <scope>NUCLEOTIDE SEQUENCE [LARGE SCALE GENOMIC DNA]</scope>
    <source>
        <strain evidence="5 6">DSM 18602</strain>
    </source>
</reference>
<dbReference type="GO" id="GO:0003677">
    <property type="term" value="F:DNA binding"/>
    <property type="evidence" value="ECO:0007669"/>
    <property type="project" value="UniProtKB-KW"/>
</dbReference>
<dbReference type="InterPro" id="IPR013655">
    <property type="entry name" value="PAS_fold_3"/>
</dbReference>
<dbReference type="Pfam" id="PF00196">
    <property type="entry name" value="GerE"/>
    <property type="match status" value="1"/>
</dbReference>
<dbReference type="Gene3D" id="1.10.10.10">
    <property type="entry name" value="Winged helix-like DNA-binding domain superfamily/Winged helix DNA-binding domain"/>
    <property type="match status" value="1"/>
</dbReference>
<feature type="domain" description="HTH luxR-type" evidence="4">
    <location>
        <begin position="188"/>
        <end position="253"/>
    </location>
</feature>
<protein>
    <submittedName>
        <fullName evidence="5">PAS domain-containing protein</fullName>
    </submittedName>
</protein>
<keyword evidence="2" id="KW-0238">DNA-binding</keyword>
<dbReference type="Gene3D" id="3.30.450.20">
    <property type="entry name" value="PAS domain"/>
    <property type="match status" value="1"/>
</dbReference>
<evidence type="ECO:0000256" key="2">
    <source>
        <dbReference type="ARBA" id="ARBA00023125"/>
    </source>
</evidence>
<dbReference type="EMBL" id="RBKU01000001">
    <property type="protein sequence ID" value="RKR82186.1"/>
    <property type="molecule type" value="Genomic_DNA"/>
</dbReference>
<dbReference type="PANTHER" id="PTHR44688">
    <property type="entry name" value="DNA-BINDING TRANSCRIPTIONAL ACTIVATOR DEVR_DOSR"/>
    <property type="match status" value="1"/>
</dbReference>
<dbReference type="InterPro" id="IPR035965">
    <property type="entry name" value="PAS-like_dom_sf"/>
</dbReference>
<dbReference type="Proteomes" id="UP000268007">
    <property type="component" value="Unassembled WGS sequence"/>
</dbReference>
<comment type="caution">
    <text evidence="5">The sequence shown here is derived from an EMBL/GenBank/DDBJ whole genome shotgun (WGS) entry which is preliminary data.</text>
</comment>
<dbReference type="InterPro" id="IPR001610">
    <property type="entry name" value="PAC"/>
</dbReference>
<dbReference type="OrthoDB" id="965844at2"/>
<dbReference type="InterPro" id="IPR016032">
    <property type="entry name" value="Sig_transdc_resp-reg_C-effctor"/>
</dbReference>
<dbReference type="SMART" id="SM00086">
    <property type="entry name" value="PAC"/>
    <property type="match status" value="1"/>
</dbReference>
<dbReference type="PROSITE" id="PS00622">
    <property type="entry name" value="HTH_LUXR_1"/>
    <property type="match status" value="1"/>
</dbReference>
<dbReference type="AlphaFoldDB" id="A0A495IZP2"/>
<dbReference type="SMART" id="SM00421">
    <property type="entry name" value="HTH_LUXR"/>
    <property type="match status" value="1"/>
</dbReference>
<keyword evidence="1" id="KW-0805">Transcription regulation</keyword>
<sequence>MKFELFSEETNKLWLRMSAKSSADNLQIELELYRKLLNFFQVGDYYYFIFNVKNLEFDLVSSQFETMLGYQHATVTVMLFMDCIHPDDRPWFLAFENKTAEFLSALPVDKLMKYKIRYDFRFRKSDSTYIRVLHQVAVVQHDADGGILRTLGVHTDITHLKPTGRPVMSYIGMDGEPSYLNIDVKNTFAKSTEKLTAREKDVLRLLIEGKLSKEVSEILNISKQTVDTHRKNMMRKNGLSNTGELIGKAINMGWL</sequence>
<dbReference type="InterPro" id="IPR000014">
    <property type="entry name" value="PAS"/>
</dbReference>
<gene>
    <name evidence="5" type="ORF">BDD43_2357</name>
</gene>
<accession>A0A495IZP2</accession>
<dbReference type="CDD" id="cd00130">
    <property type="entry name" value="PAS"/>
    <property type="match status" value="1"/>
</dbReference>
<keyword evidence="3" id="KW-0804">Transcription</keyword>
<dbReference type="PROSITE" id="PS50043">
    <property type="entry name" value="HTH_LUXR_2"/>
    <property type="match status" value="1"/>
</dbReference>
<evidence type="ECO:0000256" key="1">
    <source>
        <dbReference type="ARBA" id="ARBA00023015"/>
    </source>
</evidence>
<dbReference type="Pfam" id="PF08447">
    <property type="entry name" value="PAS_3"/>
    <property type="match status" value="1"/>
</dbReference>
<dbReference type="PRINTS" id="PR00038">
    <property type="entry name" value="HTHLUXR"/>
</dbReference>
<organism evidence="5 6">
    <name type="scientific">Mucilaginibacter gracilis</name>
    <dbReference type="NCBI Taxonomy" id="423350"/>
    <lineage>
        <taxon>Bacteria</taxon>
        <taxon>Pseudomonadati</taxon>
        <taxon>Bacteroidota</taxon>
        <taxon>Sphingobacteriia</taxon>
        <taxon>Sphingobacteriales</taxon>
        <taxon>Sphingobacteriaceae</taxon>
        <taxon>Mucilaginibacter</taxon>
    </lineage>
</organism>
<dbReference type="SUPFAM" id="SSF55785">
    <property type="entry name" value="PYP-like sensor domain (PAS domain)"/>
    <property type="match status" value="1"/>
</dbReference>
<proteinExistence type="predicted"/>
<dbReference type="CDD" id="cd06170">
    <property type="entry name" value="LuxR_C_like"/>
    <property type="match status" value="1"/>
</dbReference>
<dbReference type="PANTHER" id="PTHR44688:SF16">
    <property type="entry name" value="DNA-BINDING TRANSCRIPTIONAL ACTIVATOR DEVR_DOSR"/>
    <property type="match status" value="1"/>
</dbReference>
<dbReference type="RefSeq" id="WP_121197811.1">
    <property type="nucleotide sequence ID" value="NZ_RBKU01000001.1"/>
</dbReference>
<evidence type="ECO:0000313" key="5">
    <source>
        <dbReference type="EMBL" id="RKR82186.1"/>
    </source>
</evidence>
<dbReference type="GO" id="GO:0006355">
    <property type="term" value="P:regulation of DNA-templated transcription"/>
    <property type="evidence" value="ECO:0007669"/>
    <property type="project" value="InterPro"/>
</dbReference>
<dbReference type="InterPro" id="IPR036388">
    <property type="entry name" value="WH-like_DNA-bd_sf"/>
</dbReference>
<evidence type="ECO:0000313" key="6">
    <source>
        <dbReference type="Proteomes" id="UP000268007"/>
    </source>
</evidence>
<dbReference type="InterPro" id="IPR000792">
    <property type="entry name" value="Tscrpt_reg_LuxR_C"/>
</dbReference>
<evidence type="ECO:0000256" key="3">
    <source>
        <dbReference type="ARBA" id="ARBA00023163"/>
    </source>
</evidence>